<accession>A0A7C3PDW1</accession>
<keyword evidence="2" id="KW-0378">Hydrolase</keyword>
<keyword evidence="2" id="KW-0255">Endonuclease</keyword>
<proteinExistence type="predicted"/>
<dbReference type="Pfam" id="PF05685">
    <property type="entry name" value="Uma2"/>
    <property type="match status" value="1"/>
</dbReference>
<keyword evidence="2" id="KW-0540">Nuclease</keyword>
<dbReference type="InterPro" id="IPR012296">
    <property type="entry name" value="Nuclease_put_TT1808"/>
</dbReference>
<evidence type="ECO:0000259" key="1">
    <source>
        <dbReference type="Pfam" id="PF05685"/>
    </source>
</evidence>
<gene>
    <name evidence="2" type="ORF">ENR64_14160</name>
</gene>
<name>A0A7C3PDW1_9CYAN</name>
<evidence type="ECO:0000313" key="2">
    <source>
        <dbReference type="EMBL" id="HFM98872.1"/>
    </source>
</evidence>
<dbReference type="AlphaFoldDB" id="A0A7C3PDW1"/>
<dbReference type="SUPFAM" id="SSF52980">
    <property type="entry name" value="Restriction endonuclease-like"/>
    <property type="match status" value="1"/>
</dbReference>
<reference evidence="2" key="1">
    <citation type="journal article" date="2020" name="mSystems">
        <title>Genome- and Community-Level Interaction Insights into Carbon Utilization and Element Cycling Functions of Hydrothermarchaeota in Hydrothermal Sediment.</title>
        <authorList>
            <person name="Zhou Z."/>
            <person name="Liu Y."/>
            <person name="Xu W."/>
            <person name="Pan J."/>
            <person name="Luo Z.H."/>
            <person name="Li M."/>
        </authorList>
    </citation>
    <scope>NUCLEOTIDE SEQUENCE [LARGE SCALE GENOMIC DNA]</scope>
    <source>
        <strain evidence="2">SpSt-418</strain>
    </source>
</reference>
<protein>
    <submittedName>
        <fullName evidence="2">Uma2 family endonuclease</fullName>
    </submittedName>
</protein>
<organism evidence="2">
    <name type="scientific">Oscillatoriales cyanobacterium SpSt-418</name>
    <dbReference type="NCBI Taxonomy" id="2282169"/>
    <lineage>
        <taxon>Bacteria</taxon>
        <taxon>Bacillati</taxon>
        <taxon>Cyanobacteriota</taxon>
        <taxon>Cyanophyceae</taxon>
        <taxon>Oscillatoriophycideae</taxon>
        <taxon>Oscillatoriales</taxon>
    </lineage>
</organism>
<dbReference type="PANTHER" id="PTHR34107">
    <property type="entry name" value="SLL0198 PROTEIN-RELATED"/>
    <property type="match status" value="1"/>
</dbReference>
<dbReference type="CDD" id="cd06260">
    <property type="entry name" value="DUF820-like"/>
    <property type="match status" value="1"/>
</dbReference>
<dbReference type="GO" id="GO:0004519">
    <property type="term" value="F:endonuclease activity"/>
    <property type="evidence" value="ECO:0007669"/>
    <property type="project" value="UniProtKB-KW"/>
</dbReference>
<dbReference type="EMBL" id="DSRU01000209">
    <property type="protein sequence ID" value="HFM98872.1"/>
    <property type="molecule type" value="Genomic_DNA"/>
</dbReference>
<dbReference type="PANTHER" id="PTHR34107:SF6">
    <property type="entry name" value="SLR0981 PROTEIN"/>
    <property type="match status" value="1"/>
</dbReference>
<comment type="caution">
    <text evidence="2">The sequence shown here is derived from an EMBL/GenBank/DDBJ whole genome shotgun (WGS) entry which is preliminary data.</text>
</comment>
<dbReference type="InterPro" id="IPR011335">
    <property type="entry name" value="Restrct_endonuc-II-like"/>
</dbReference>
<sequence>MQVLTLNLDTVHLTDEQFYALCQSNQDWQFELTASGELIVMPPVGGDSSNQEAGLITDVEIWNRRTRAGYVFSSSTVFKLPNGANRSPDVAWVQKERWEALTPDDRCCFPLQAQMQEYLENGVQLD</sequence>
<dbReference type="Gene3D" id="3.90.1570.10">
    <property type="entry name" value="tt1808, chain A"/>
    <property type="match status" value="1"/>
</dbReference>
<feature type="domain" description="Putative restriction endonuclease" evidence="1">
    <location>
        <begin position="16"/>
        <end position="104"/>
    </location>
</feature>
<dbReference type="InterPro" id="IPR008538">
    <property type="entry name" value="Uma2"/>
</dbReference>